<gene>
    <name evidence="9" type="primary">vanB</name>
    <name evidence="9" type="ORF">GCM10011505_49080</name>
</gene>
<sequence>MTLRVDRIERQTPDILSFRLVDTGGEALPAASAGAHVDILTPSGQVRPYSLCGDLADRAAYLIAVKHEPEGRGGSVSMHQGVRIGDMIRVGRPRNAFPLDDTDAPVVLLAGGVGVTPLLAMARRLVTERWAFALHYFVRGPDHVAFRTVLERADLRAHVHLHQGCGAEETVQRLDTILGAVPGPVKGVGGGGVWLCGPRPFMAAARQLAQGRLAPGRLHAEDFAAPAAPAPEDGERTFEVVLARSGLTVRVPPGVTIARALAGAGIAVLMSCEQGICGTCLTRVLAGRPDHRDQYLLDDEKAAGDRMTLCVSRSLDARLVLDL</sequence>
<keyword evidence="10" id="KW-1185">Reference proteome</keyword>
<dbReference type="InterPro" id="IPR050415">
    <property type="entry name" value="MRET"/>
</dbReference>
<keyword evidence="3" id="KW-0479">Metal-binding</keyword>
<evidence type="ECO:0000259" key="7">
    <source>
        <dbReference type="PROSITE" id="PS51085"/>
    </source>
</evidence>
<keyword evidence="4" id="KW-0560">Oxidoreductase</keyword>
<keyword evidence="2" id="KW-0001">2Fe-2S</keyword>
<feature type="domain" description="FAD-binding FR-type" evidence="8">
    <location>
        <begin position="1"/>
        <end position="100"/>
    </location>
</feature>
<dbReference type="InterPro" id="IPR012675">
    <property type="entry name" value="Beta-grasp_dom_sf"/>
</dbReference>
<accession>A0ABQ1JC43</accession>
<dbReference type="Gene3D" id="3.10.20.30">
    <property type="match status" value="1"/>
</dbReference>
<dbReference type="InterPro" id="IPR039261">
    <property type="entry name" value="FNR_nucleotide-bd"/>
</dbReference>
<protein>
    <submittedName>
        <fullName evidence="9">Vanillate O-demethylase</fullName>
    </submittedName>
</protein>
<dbReference type="PROSITE" id="PS51085">
    <property type="entry name" value="2FE2S_FER_2"/>
    <property type="match status" value="1"/>
</dbReference>
<evidence type="ECO:0000256" key="2">
    <source>
        <dbReference type="ARBA" id="ARBA00022714"/>
    </source>
</evidence>
<evidence type="ECO:0000256" key="5">
    <source>
        <dbReference type="ARBA" id="ARBA00023004"/>
    </source>
</evidence>
<evidence type="ECO:0000256" key="1">
    <source>
        <dbReference type="ARBA" id="ARBA00022630"/>
    </source>
</evidence>
<reference evidence="10" key="1">
    <citation type="journal article" date="2019" name="Int. J. Syst. Evol. Microbiol.">
        <title>The Global Catalogue of Microorganisms (GCM) 10K type strain sequencing project: providing services to taxonomists for standard genome sequencing and annotation.</title>
        <authorList>
            <consortium name="The Broad Institute Genomics Platform"/>
            <consortium name="The Broad Institute Genome Sequencing Center for Infectious Disease"/>
            <person name="Wu L."/>
            <person name="Ma J."/>
        </authorList>
    </citation>
    <scope>NUCLEOTIDE SEQUENCE [LARGE SCALE GENOMIC DNA]</scope>
    <source>
        <strain evidence="10">CGMCC 1.10188</strain>
    </source>
</reference>
<dbReference type="InterPro" id="IPR017927">
    <property type="entry name" value="FAD-bd_FR_type"/>
</dbReference>
<dbReference type="Gene3D" id="2.40.30.10">
    <property type="entry name" value="Translation factors"/>
    <property type="match status" value="1"/>
</dbReference>
<evidence type="ECO:0000256" key="4">
    <source>
        <dbReference type="ARBA" id="ARBA00023002"/>
    </source>
</evidence>
<dbReference type="Gene3D" id="3.40.50.80">
    <property type="entry name" value="Nucleotide-binding domain of ferredoxin-NADP reductase (FNR) module"/>
    <property type="match status" value="1"/>
</dbReference>
<keyword evidence="6" id="KW-0411">Iron-sulfur</keyword>
<dbReference type="CDD" id="cd00207">
    <property type="entry name" value="fer2"/>
    <property type="match status" value="1"/>
</dbReference>
<feature type="domain" description="2Fe-2S ferredoxin-type" evidence="7">
    <location>
        <begin position="238"/>
        <end position="323"/>
    </location>
</feature>
<dbReference type="Proteomes" id="UP000603352">
    <property type="component" value="Unassembled WGS sequence"/>
</dbReference>
<dbReference type="SUPFAM" id="SSF63380">
    <property type="entry name" value="Riboflavin synthase domain-like"/>
    <property type="match status" value="1"/>
</dbReference>
<keyword evidence="1" id="KW-0285">Flavoprotein</keyword>
<keyword evidence="5" id="KW-0408">Iron</keyword>
<proteinExistence type="predicted"/>
<dbReference type="PANTHER" id="PTHR47354:SF1">
    <property type="entry name" value="CARNITINE MONOOXYGENASE REDUCTASE SUBUNIT"/>
    <property type="match status" value="1"/>
</dbReference>
<evidence type="ECO:0000313" key="9">
    <source>
        <dbReference type="EMBL" id="GGB62646.1"/>
    </source>
</evidence>
<evidence type="ECO:0000256" key="6">
    <source>
        <dbReference type="ARBA" id="ARBA00023014"/>
    </source>
</evidence>
<name>A0ABQ1JC43_9PROT</name>
<dbReference type="PANTHER" id="PTHR47354">
    <property type="entry name" value="NADH OXIDOREDUCTASE HCR"/>
    <property type="match status" value="1"/>
</dbReference>
<dbReference type="SUPFAM" id="SSF54292">
    <property type="entry name" value="2Fe-2S ferredoxin-like"/>
    <property type="match status" value="1"/>
</dbReference>
<comment type="caution">
    <text evidence="9">The sequence shown here is derived from an EMBL/GenBank/DDBJ whole genome shotgun (WGS) entry which is preliminary data.</text>
</comment>
<dbReference type="EMBL" id="BMDZ01000119">
    <property type="protein sequence ID" value="GGB62646.1"/>
    <property type="molecule type" value="Genomic_DNA"/>
</dbReference>
<dbReference type="InterPro" id="IPR017938">
    <property type="entry name" value="Riboflavin_synthase-like_b-brl"/>
</dbReference>
<dbReference type="PROSITE" id="PS00197">
    <property type="entry name" value="2FE2S_FER_1"/>
    <property type="match status" value="1"/>
</dbReference>
<evidence type="ECO:0000256" key="3">
    <source>
        <dbReference type="ARBA" id="ARBA00022723"/>
    </source>
</evidence>
<evidence type="ECO:0000259" key="8">
    <source>
        <dbReference type="PROSITE" id="PS51384"/>
    </source>
</evidence>
<dbReference type="SUPFAM" id="SSF52343">
    <property type="entry name" value="Ferredoxin reductase-like, C-terminal NADP-linked domain"/>
    <property type="match status" value="1"/>
</dbReference>
<evidence type="ECO:0000313" key="10">
    <source>
        <dbReference type="Proteomes" id="UP000603352"/>
    </source>
</evidence>
<dbReference type="RefSeq" id="WP_188582983.1">
    <property type="nucleotide sequence ID" value="NZ_BMDZ01000119.1"/>
</dbReference>
<organism evidence="9 10">
    <name type="scientific">Tistrella bauzanensis</name>
    <dbReference type="NCBI Taxonomy" id="657419"/>
    <lineage>
        <taxon>Bacteria</taxon>
        <taxon>Pseudomonadati</taxon>
        <taxon>Pseudomonadota</taxon>
        <taxon>Alphaproteobacteria</taxon>
        <taxon>Geminicoccales</taxon>
        <taxon>Geminicoccaceae</taxon>
        <taxon>Tistrella</taxon>
    </lineage>
</organism>
<dbReference type="InterPro" id="IPR036010">
    <property type="entry name" value="2Fe-2S_ferredoxin-like_sf"/>
</dbReference>
<dbReference type="PROSITE" id="PS51384">
    <property type="entry name" value="FAD_FR"/>
    <property type="match status" value="1"/>
</dbReference>
<dbReference type="InterPro" id="IPR006058">
    <property type="entry name" value="2Fe2S_fd_BS"/>
</dbReference>
<dbReference type="CDD" id="cd06185">
    <property type="entry name" value="PDR_like"/>
    <property type="match status" value="1"/>
</dbReference>
<dbReference type="PRINTS" id="PR00409">
    <property type="entry name" value="PHDIOXRDTASE"/>
</dbReference>
<dbReference type="Pfam" id="PF00111">
    <property type="entry name" value="Fer2"/>
    <property type="match status" value="1"/>
</dbReference>
<dbReference type="InterPro" id="IPR001041">
    <property type="entry name" value="2Fe-2S_ferredoxin-type"/>
</dbReference>